<feature type="transmembrane region" description="Helical" evidence="7">
    <location>
        <begin position="104"/>
        <end position="125"/>
    </location>
</feature>
<feature type="region of interest" description="Disordered" evidence="8">
    <location>
        <begin position="1"/>
        <end position="34"/>
    </location>
</feature>
<comment type="caution">
    <text evidence="10">The sequence shown here is derived from an EMBL/GenBank/DDBJ whole genome shotgun (WGS) entry which is preliminary data.</text>
</comment>
<evidence type="ECO:0000256" key="3">
    <source>
        <dbReference type="ARBA" id="ARBA00022475"/>
    </source>
</evidence>
<keyword evidence="6 7" id="KW-0472">Membrane</keyword>
<dbReference type="GO" id="GO:0005886">
    <property type="term" value="C:plasma membrane"/>
    <property type="evidence" value="ECO:0007669"/>
    <property type="project" value="UniProtKB-SubCell"/>
</dbReference>
<dbReference type="GO" id="GO:0055085">
    <property type="term" value="P:transmembrane transport"/>
    <property type="evidence" value="ECO:0007669"/>
    <property type="project" value="InterPro"/>
</dbReference>
<comment type="subcellular location">
    <subcellularLocation>
        <location evidence="1 7">Cell membrane</location>
        <topology evidence="1 7">Multi-pass membrane protein</topology>
    </subcellularLocation>
</comment>
<keyword evidence="4 7" id="KW-0812">Transmembrane</keyword>
<dbReference type="Pfam" id="PF00528">
    <property type="entry name" value="BPD_transp_1"/>
    <property type="match status" value="1"/>
</dbReference>
<feature type="domain" description="ABC transmembrane type-1" evidence="9">
    <location>
        <begin position="100"/>
        <end position="315"/>
    </location>
</feature>
<keyword evidence="2 7" id="KW-0813">Transport</keyword>
<dbReference type="InterPro" id="IPR000515">
    <property type="entry name" value="MetI-like"/>
</dbReference>
<dbReference type="AlphaFoldDB" id="A0A939T5T3"/>
<keyword evidence="11" id="KW-1185">Reference proteome</keyword>
<evidence type="ECO:0000313" key="10">
    <source>
        <dbReference type="EMBL" id="MBO2450998.1"/>
    </source>
</evidence>
<evidence type="ECO:0000256" key="2">
    <source>
        <dbReference type="ARBA" id="ARBA00022448"/>
    </source>
</evidence>
<dbReference type="InterPro" id="IPR035906">
    <property type="entry name" value="MetI-like_sf"/>
</dbReference>
<evidence type="ECO:0000256" key="4">
    <source>
        <dbReference type="ARBA" id="ARBA00022692"/>
    </source>
</evidence>
<dbReference type="Proteomes" id="UP000669179">
    <property type="component" value="Unassembled WGS sequence"/>
</dbReference>
<evidence type="ECO:0000256" key="7">
    <source>
        <dbReference type="RuleBase" id="RU363032"/>
    </source>
</evidence>
<feature type="transmembrane region" description="Helical" evidence="7">
    <location>
        <begin position="294"/>
        <end position="319"/>
    </location>
</feature>
<feature type="transmembrane region" description="Helical" evidence="7">
    <location>
        <begin position="137"/>
        <end position="157"/>
    </location>
</feature>
<proteinExistence type="inferred from homology"/>
<dbReference type="SUPFAM" id="SSF161098">
    <property type="entry name" value="MetI-like"/>
    <property type="match status" value="1"/>
</dbReference>
<dbReference type="Gene3D" id="1.10.3720.10">
    <property type="entry name" value="MetI-like"/>
    <property type="match status" value="1"/>
</dbReference>
<comment type="similarity">
    <text evidence="7">Belongs to the binding-protein-dependent transport system permease family.</text>
</comment>
<feature type="transmembrane region" description="Helical" evidence="7">
    <location>
        <begin position="237"/>
        <end position="256"/>
    </location>
</feature>
<feature type="compositionally biased region" description="Polar residues" evidence="8">
    <location>
        <begin position="1"/>
        <end position="14"/>
    </location>
</feature>
<dbReference type="EMBL" id="JAGEOJ010000012">
    <property type="protein sequence ID" value="MBO2450998.1"/>
    <property type="molecule type" value="Genomic_DNA"/>
</dbReference>
<dbReference type="CDD" id="cd06261">
    <property type="entry name" value="TM_PBP2"/>
    <property type="match status" value="1"/>
</dbReference>
<dbReference type="PROSITE" id="PS50928">
    <property type="entry name" value="ABC_TM1"/>
    <property type="match status" value="1"/>
</dbReference>
<feature type="transmembrane region" description="Helical" evidence="7">
    <location>
        <begin position="188"/>
        <end position="216"/>
    </location>
</feature>
<reference evidence="10" key="1">
    <citation type="submission" date="2021-03" db="EMBL/GenBank/DDBJ databases">
        <authorList>
            <person name="Kanchanasin P."/>
            <person name="Saeng-In P."/>
            <person name="Phongsopitanun W."/>
            <person name="Yuki M."/>
            <person name="Kudo T."/>
            <person name="Ohkuma M."/>
            <person name="Tanasupawat S."/>
        </authorList>
    </citation>
    <scope>NUCLEOTIDE SEQUENCE</scope>
    <source>
        <strain evidence="10">GKU 128</strain>
    </source>
</reference>
<dbReference type="PANTHER" id="PTHR30193">
    <property type="entry name" value="ABC TRANSPORTER PERMEASE PROTEIN"/>
    <property type="match status" value="1"/>
</dbReference>
<dbReference type="PANTHER" id="PTHR30193:SF37">
    <property type="entry name" value="INNER MEMBRANE ABC TRANSPORTER PERMEASE PROTEIN YCJO"/>
    <property type="match status" value="1"/>
</dbReference>
<keyword evidence="5 7" id="KW-1133">Transmembrane helix</keyword>
<evidence type="ECO:0000256" key="1">
    <source>
        <dbReference type="ARBA" id="ARBA00004651"/>
    </source>
</evidence>
<gene>
    <name evidence="10" type="ORF">J4573_28140</name>
</gene>
<organism evidence="10 11">
    <name type="scientific">Actinomadura barringtoniae</name>
    <dbReference type="NCBI Taxonomy" id="1427535"/>
    <lineage>
        <taxon>Bacteria</taxon>
        <taxon>Bacillati</taxon>
        <taxon>Actinomycetota</taxon>
        <taxon>Actinomycetes</taxon>
        <taxon>Streptosporangiales</taxon>
        <taxon>Thermomonosporaceae</taxon>
        <taxon>Actinomadura</taxon>
    </lineage>
</organism>
<evidence type="ECO:0000313" key="11">
    <source>
        <dbReference type="Proteomes" id="UP000669179"/>
    </source>
</evidence>
<evidence type="ECO:0000256" key="5">
    <source>
        <dbReference type="ARBA" id="ARBA00022989"/>
    </source>
</evidence>
<evidence type="ECO:0000256" key="6">
    <source>
        <dbReference type="ARBA" id="ARBA00023136"/>
    </source>
</evidence>
<evidence type="ECO:0000256" key="8">
    <source>
        <dbReference type="SAM" id="MobiDB-lite"/>
    </source>
</evidence>
<accession>A0A939T5T3</accession>
<dbReference type="InterPro" id="IPR051393">
    <property type="entry name" value="ABC_transporter_permease"/>
</dbReference>
<keyword evidence="3" id="KW-1003">Cell membrane</keyword>
<evidence type="ECO:0000259" key="9">
    <source>
        <dbReference type="PROSITE" id="PS50928"/>
    </source>
</evidence>
<protein>
    <submittedName>
        <fullName evidence="10">Sugar ABC transporter permease</fullName>
    </submittedName>
</protein>
<name>A0A939T5T3_9ACTN</name>
<dbReference type="RefSeq" id="WP_208258904.1">
    <property type="nucleotide sequence ID" value="NZ_JAGEOJ010000012.1"/>
</dbReference>
<sequence>MTPTASRATASPPTSGKGRPTAGGPAAPPRRRRRLRAGPLTPPWWFAAPALLVYVLVVLYPSASGVLYAFTDWNGIGDKSFNGFDNFQKLWHDDAARGSLTNTLLLTIAIVVVQNGIGLLLALGVHTHIKSRTVLRVIFFAPAVVSPVMVAFLWKYVYNPAPDAGLNGILGAVGLGGLRQDWLGDPSLALWSVAGMVVWQFAGYSMVIFLAGLEGVPAELHEAAMIDGAGRFQRFRHVTWPLLAPAVTINVMLSSIGGLKLFDQVYAATSGGPGHASETLSTVLYKQAFVFGNYGYSTAIALVLALFVAAVSMVQIYYLRGREVTS</sequence>
<feature type="transmembrane region" description="Helical" evidence="7">
    <location>
        <begin position="40"/>
        <end position="60"/>
    </location>
</feature>